<organism evidence="4 5">
    <name type="scientific">Acaromyces ingoldii</name>
    <dbReference type="NCBI Taxonomy" id="215250"/>
    <lineage>
        <taxon>Eukaryota</taxon>
        <taxon>Fungi</taxon>
        <taxon>Dikarya</taxon>
        <taxon>Basidiomycota</taxon>
        <taxon>Ustilaginomycotina</taxon>
        <taxon>Exobasidiomycetes</taxon>
        <taxon>Exobasidiales</taxon>
        <taxon>Cryptobasidiaceae</taxon>
        <taxon>Acaromyces</taxon>
    </lineage>
</organism>
<keyword evidence="3" id="KW-0067">ATP-binding</keyword>
<dbReference type="Proteomes" id="UP000245768">
    <property type="component" value="Unassembled WGS sequence"/>
</dbReference>
<dbReference type="STRING" id="215250.A0A316YUP2"/>
<dbReference type="PANTHER" id="PTHR12169">
    <property type="entry name" value="ATPASE N2B"/>
    <property type="match status" value="1"/>
</dbReference>
<evidence type="ECO:0000313" key="5">
    <source>
        <dbReference type="Proteomes" id="UP000245768"/>
    </source>
</evidence>
<name>A0A316YUP2_9BASI</name>
<gene>
    <name evidence="4" type="ORF">FA10DRAFT_236014</name>
</gene>
<dbReference type="GeneID" id="37040973"/>
<accession>A0A316YUP2</accession>
<dbReference type="GO" id="GO:0005739">
    <property type="term" value="C:mitochondrion"/>
    <property type="evidence" value="ECO:0007669"/>
    <property type="project" value="TreeGrafter"/>
</dbReference>
<reference evidence="4 5" key="1">
    <citation type="journal article" date="2018" name="Mol. Biol. Evol.">
        <title>Broad Genomic Sampling Reveals a Smut Pathogenic Ancestry of the Fungal Clade Ustilaginomycotina.</title>
        <authorList>
            <person name="Kijpornyongpan T."/>
            <person name="Mondo S.J."/>
            <person name="Barry K."/>
            <person name="Sandor L."/>
            <person name="Lee J."/>
            <person name="Lipzen A."/>
            <person name="Pangilinan J."/>
            <person name="LaButti K."/>
            <person name="Hainaut M."/>
            <person name="Henrissat B."/>
            <person name="Grigoriev I.V."/>
            <person name="Spatafora J.W."/>
            <person name="Aime M.C."/>
        </authorList>
    </citation>
    <scope>NUCLEOTIDE SEQUENCE [LARGE SCALE GENOMIC DNA]</scope>
    <source>
        <strain evidence="4 5">MCA 4198</strain>
    </source>
</reference>
<dbReference type="Pfam" id="PF03969">
    <property type="entry name" value="AFG1_ATPase"/>
    <property type="match status" value="1"/>
</dbReference>
<dbReference type="PANTHER" id="PTHR12169:SF6">
    <property type="entry name" value="AFG1-LIKE ATPASE"/>
    <property type="match status" value="1"/>
</dbReference>
<protein>
    <submittedName>
        <fullName evidence="4">AFG1-like ATPase</fullName>
    </submittedName>
</protein>
<sequence>MAAGTKWQLLSAAMRRPARGAWPSIASASAIRPSARLAAIPARTLTYRSPRQSRPFSFSAPRRDKNFAAATDLETSSPIARYDSLVKKGLLREDSYQRKIVGKLEALHEELKSYTQKLQPEPRSPTHDGGFLSRLFGRRPPTVGEQESITIPSDIPKGLYLYGDVGTGKSMLMDLFYDTLPANITKKRRVHFHQFMIDAHKRMHAFKALTHRPSGMVMSARSAAFNAVGAGGAAGGGKERSQLSKDAGEEVDPIPHVAREFAEEASVLCFDEFQVTDIADAMILRRLFEHMLGHGVVCVATSNRHPDQLYKNGIQRSSFVPCIELLKKQLDVTDLDSGTDYRKVPRALSKVYFSPLSPENLSEMNKLWDALTSDEDVVTNRPLTIWGRTLPVPLSTPRVARFTFMELCGRPRSAADYIEVCRSFGTIFIDEIPEMGLHQKDLARRFITFVDAAYESKVRLFASSEVEMMKIFSKGERTQDGPTPDQLRALMDDLGLTMDQMGGLPLATGEEEIFAFARVLSRLSEMSSKQYAELAGGQHEAPPEY</sequence>
<dbReference type="RefSeq" id="XP_025380020.1">
    <property type="nucleotide sequence ID" value="XM_025519057.1"/>
</dbReference>
<comment type="similarity">
    <text evidence="1">Belongs to the AFG1 ATPase family.</text>
</comment>
<evidence type="ECO:0000313" key="4">
    <source>
        <dbReference type="EMBL" id="PWN92822.1"/>
    </source>
</evidence>
<dbReference type="EMBL" id="KZ819634">
    <property type="protein sequence ID" value="PWN92822.1"/>
    <property type="molecule type" value="Genomic_DNA"/>
</dbReference>
<evidence type="ECO:0000256" key="2">
    <source>
        <dbReference type="ARBA" id="ARBA00022741"/>
    </source>
</evidence>
<dbReference type="NCBIfam" id="NF040713">
    <property type="entry name" value="ZapE"/>
    <property type="match status" value="1"/>
</dbReference>
<dbReference type="AlphaFoldDB" id="A0A316YUP2"/>
<dbReference type="FunCoup" id="A0A316YUP2">
    <property type="interactions" value="379"/>
</dbReference>
<keyword evidence="5" id="KW-1185">Reference proteome</keyword>
<dbReference type="SUPFAM" id="SSF52540">
    <property type="entry name" value="P-loop containing nucleoside triphosphate hydrolases"/>
    <property type="match status" value="1"/>
</dbReference>
<dbReference type="GO" id="GO:0006515">
    <property type="term" value="P:protein quality control for misfolded or incompletely synthesized proteins"/>
    <property type="evidence" value="ECO:0007669"/>
    <property type="project" value="TreeGrafter"/>
</dbReference>
<dbReference type="InParanoid" id="A0A316YUP2"/>
<evidence type="ECO:0000256" key="1">
    <source>
        <dbReference type="ARBA" id="ARBA00010322"/>
    </source>
</evidence>
<dbReference type="GO" id="GO:0005524">
    <property type="term" value="F:ATP binding"/>
    <property type="evidence" value="ECO:0007669"/>
    <property type="project" value="UniProtKB-KW"/>
</dbReference>
<dbReference type="InterPro" id="IPR027417">
    <property type="entry name" value="P-loop_NTPase"/>
</dbReference>
<dbReference type="InterPro" id="IPR005654">
    <property type="entry name" value="ATPase_AFG1-like"/>
</dbReference>
<dbReference type="OrthoDB" id="548867at2759"/>
<dbReference type="GO" id="GO:0016887">
    <property type="term" value="F:ATP hydrolysis activity"/>
    <property type="evidence" value="ECO:0007669"/>
    <property type="project" value="InterPro"/>
</dbReference>
<proteinExistence type="inferred from homology"/>
<evidence type="ECO:0000256" key="3">
    <source>
        <dbReference type="ARBA" id="ARBA00022840"/>
    </source>
</evidence>
<keyword evidence="2" id="KW-0547">Nucleotide-binding</keyword>
<dbReference type="Gene3D" id="3.40.50.300">
    <property type="entry name" value="P-loop containing nucleotide triphosphate hydrolases"/>
    <property type="match status" value="1"/>
</dbReference>